<evidence type="ECO:0000313" key="2">
    <source>
        <dbReference type="Proteomes" id="UP000266305"/>
    </source>
</evidence>
<gene>
    <name evidence="1" type="ORF">D1114_07220</name>
</gene>
<dbReference type="RefSeq" id="WP_118999719.1">
    <property type="nucleotide sequence ID" value="NZ_QWGP01000005.1"/>
</dbReference>
<accession>A0AAX1UP15</accession>
<dbReference type="EMBL" id="QWGP01000005">
    <property type="protein sequence ID" value="RHZ96492.1"/>
    <property type="molecule type" value="Genomic_DNA"/>
</dbReference>
<proteinExistence type="predicted"/>
<protein>
    <submittedName>
        <fullName evidence="1">Uncharacterized protein</fullName>
    </submittedName>
</protein>
<comment type="caution">
    <text evidence="1">The sequence shown here is derived from an EMBL/GenBank/DDBJ whole genome shotgun (WGS) entry which is preliminary data.</text>
</comment>
<dbReference type="AlphaFoldDB" id="A0AAX1UP15"/>
<name>A0AAX1UP15_CERSP</name>
<sequence>MTTRRLTEAELATIMDRAPIRPRERRSVPLGLTLAALLVALVLAFGLTAALAGHLVERTAVELLAAERHKSM</sequence>
<reference evidence="1 2" key="1">
    <citation type="submission" date="2018-08" db="EMBL/GenBank/DDBJ databases">
        <title>Draft genome sequence of Rhodobacter sphaeroides FY.</title>
        <authorList>
            <person name="Rayyan A."/>
            <person name="Meyer T.E."/>
            <person name="Kyndt J.A."/>
        </authorList>
    </citation>
    <scope>NUCLEOTIDE SEQUENCE [LARGE SCALE GENOMIC DNA]</scope>
    <source>
        <strain evidence="1 2">FY</strain>
    </source>
</reference>
<evidence type="ECO:0000313" key="1">
    <source>
        <dbReference type="EMBL" id="RHZ96492.1"/>
    </source>
</evidence>
<organism evidence="1 2">
    <name type="scientific">Cereibacter sphaeroides</name>
    <name type="common">Rhodobacter sphaeroides</name>
    <dbReference type="NCBI Taxonomy" id="1063"/>
    <lineage>
        <taxon>Bacteria</taxon>
        <taxon>Pseudomonadati</taxon>
        <taxon>Pseudomonadota</taxon>
        <taxon>Alphaproteobacteria</taxon>
        <taxon>Rhodobacterales</taxon>
        <taxon>Paracoccaceae</taxon>
        <taxon>Cereibacter</taxon>
    </lineage>
</organism>
<dbReference type="Proteomes" id="UP000266305">
    <property type="component" value="Unassembled WGS sequence"/>
</dbReference>